<dbReference type="OrthoDB" id="3819648at2"/>
<dbReference type="PANTHER" id="PTHR30055:SF151">
    <property type="entry name" value="TRANSCRIPTIONAL REGULATORY PROTEIN"/>
    <property type="match status" value="1"/>
</dbReference>
<dbReference type="Gene3D" id="1.10.10.60">
    <property type="entry name" value="Homeodomain-like"/>
    <property type="match status" value="1"/>
</dbReference>
<comment type="caution">
    <text evidence="6">The sequence shown here is derived from an EMBL/GenBank/DDBJ whole genome shotgun (WGS) entry which is preliminary data.</text>
</comment>
<dbReference type="InterPro" id="IPR009057">
    <property type="entry name" value="Homeodomain-like_sf"/>
</dbReference>
<dbReference type="SUPFAM" id="SSF46689">
    <property type="entry name" value="Homeodomain-like"/>
    <property type="match status" value="1"/>
</dbReference>
<proteinExistence type="predicted"/>
<evidence type="ECO:0000256" key="4">
    <source>
        <dbReference type="PROSITE-ProRule" id="PRU00335"/>
    </source>
</evidence>
<dbReference type="GO" id="GO:0000976">
    <property type="term" value="F:transcription cis-regulatory region binding"/>
    <property type="evidence" value="ECO:0007669"/>
    <property type="project" value="TreeGrafter"/>
</dbReference>
<dbReference type="Gene3D" id="1.10.357.10">
    <property type="entry name" value="Tetracycline Repressor, domain 2"/>
    <property type="match status" value="1"/>
</dbReference>
<name>L7L576_9ACTN</name>
<feature type="domain" description="HTH tetR-type" evidence="5">
    <location>
        <begin position="2"/>
        <end position="62"/>
    </location>
</feature>
<dbReference type="Proteomes" id="UP000053405">
    <property type="component" value="Unassembled WGS sequence"/>
</dbReference>
<dbReference type="RefSeq" id="WP_005935140.1">
    <property type="nucleotide sequence ID" value="NZ_ATVK01000040.1"/>
</dbReference>
<dbReference type="PROSITE" id="PS50977">
    <property type="entry name" value="HTH_TETR_2"/>
    <property type="match status" value="1"/>
</dbReference>
<organism evidence="6 7">
    <name type="scientific">Gordonia hirsuta DSM 44140 = NBRC 16056</name>
    <dbReference type="NCBI Taxonomy" id="1121927"/>
    <lineage>
        <taxon>Bacteria</taxon>
        <taxon>Bacillati</taxon>
        <taxon>Actinomycetota</taxon>
        <taxon>Actinomycetes</taxon>
        <taxon>Mycobacteriales</taxon>
        <taxon>Gordoniaceae</taxon>
        <taxon>Gordonia</taxon>
    </lineage>
</organism>
<dbReference type="AlphaFoldDB" id="L7L576"/>
<evidence type="ECO:0000256" key="1">
    <source>
        <dbReference type="ARBA" id="ARBA00023015"/>
    </source>
</evidence>
<keyword evidence="2 4" id="KW-0238">DNA-binding</keyword>
<dbReference type="InterPro" id="IPR036271">
    <property type="entry name" value="Tet_transcr_reg_TetR-rel_C_sf"/>
</dbReference>
<dbReference type="PANTHER" id="PTHR30055">
    <property type="entry name" value="HTH-TYPE TRANSCRIPTIONAL REGULATOR RUTR"/>
    <property type="match status" value="1"/>
</dbReference>
<accession>L7L576</accession>
<dbReference type="eggNOG" id="COG1309">
    <property type="taxonomic scope" value="Bacteria"/>
</dbReference>
<dbReference type="Pfam" id="PF02909">
    <property type="entry name" value="TetR_C_1"/>
    <property type="match status" value="1"/>
</dbReference>
<evidence type="ECO:0000313" key="7">
    <source>
        <dbReference type="Proteomes" id="UP000053405"/>
    </source>
</evidence>
<protein>
    <submittedName>
        <fullName evidence="6">Putative TetR family transcriptional regulator</fullName>
    </submittedName>
</protein>
<dbReference type="GO" id="GO:0003700">
    <property type="term" value="F:DNA-binding transcription factor activity"/>
    <property type="evidence" value="ECO:0007669"/>
    <property type="project" value="TreeGrafter"/>
</dbReference>
<dbReference type="PRINTS" id="PR00455">
    <property type="entry name" value="HTHTETR"/>
</dbReference>
<dbReference type="InterPro" id="IPR001647">
    <property type="entry name" value="HTH_TetR"/>
</dbReference>
<evidence type="ECO:0000313" key="6">
    <source>
        <dbReference type="EMBL" id="GAC55911.1"/>
    </source>
</evidence>
<dbReference type="STRING" id="1121927.GOHSU_02_00540"/>
<evidence type="ECO:0000256" key="2">
    <source>
        <dbReference type="ARBA" id="ARBA00023125"/>
    </source>
</evidence>
<dbReference type="GO" id="GO:0045892">
    <property type="term" value="P:negative regulation of DNA-templated transcription"/>
    <property type="evidence" value="ECO:0007669"/>
    <property type="project" value="InterPro"/>
</dbReference>
<keyword evidence="1" id="KW-0805">Transcription regulation</keyword>
<dbReference type="Pfam" id="PF00440">
    <property type="entry name" value="TetR_N"/>
    <property type="match status" value="1"/>
</dbReference>
<evidence type="ECO:0000259" key="5">
    <source>
        <dbReference type="PROSITE" id="PS50977"/>
    </source>
</evidence>
<dbReference type="SUPFAM" id="SSF48498">
    <property type="entry name" value="Tetracyclin repressor-like, C-terminal domain"/>
    <property type="match status" value="1"/>
</dbReference>
<reference evidence="6 7" key="1">
    <citation type="submission" date="2012-12" db="EMBL/GenBank/DDBJ databases">
        <title>Whole genome shotgun sequence of Gordonia hirsuta NBRC 16056.</title>
        <authorList>
            <person name="Isaki-Nakamura S."/>
            <person name="Hosoyama A."/>
            <person name="Tsuchikane K."/>
            <person name="Katsumata H."/>
            <person name="Baba S."/>
            <person name="Yamazaki S."/>
            <person name="Fujita N."/>
        </authorList>
    </citation>
    <scope>NUCLEOTIDE SEQUENCE [LARGE SCALE GENOMIC DNA]</scope>
    <source>
        <strain evidence="6 7">NBRC 16056</strain>
    </source>
</reference>
<feature type="DNA-binding region" description="H-T-H motif" evidence="4">
    <location>
        <begin position="25"/>
        <end position="44"/>
    </location>
</feature>
<keyword evidence="7" id="KW-1185">Reference proteome</keyword>
<evidence type="ECO:0000256" key="3">
    <source>
        <dbReference type="ARBA" id="ARBA00023163"/>
    </source>
</evidence>
<dbReference type="EMBL" id="BANT01000002">
    <property type="protein sequence ID" value="GAC55911.1"/>
    <property type="molecule type" value="Genomic_DNA"/>
</dbReference>
<keyword evidence="3" id="KW-0804">Transcription</keyword>
<sequence length="188" mass="19627">MSDTRSEILAAARGILTEHSLADLTMRRLATEVGVSPNAIYWHFADKQTMLAALADDLLTGVPVPDELPWDESLAMMARQVRQVLLAVPDSAEVVSSAWASGLARNDLATRLAALAQAGGLEAAAAAGTATALCQLIVGLTIEEQTRAQMERLGVTGPSGRDYSGEFTAALQVILAGARAIRSDPGGS</sequence>
<gene>
    <name evidence="6" type="ORF">GOHSU_02_00540</name>
</gene>
<dbReference type="InterPro" id="IPR004111">
    <property type="entry name" value="Repressor_TetR_C"/>
</dbReference>
<dbReference type="InterPro" id="IPR050109">
    <property type="entry name" value="HTH-type_TetR-like_transc_reg"/>
</dbReference>